<dbReference type="InterPro" id="IPR036028">
    <property type="entry name" value="SH3-like_dom_sf"/>
</dbReference>
<name>A0ABV0VPG1_9TELE</name>
<protein>
    <recommendedName>
        <fullName evidence="7">SH3 domain-containing protein</fullName>
    </recommendedName>
</protein>
<feature type="region of interest" description="Disordered" evidence="6">
    <location>
        <begin position="119"/>
        <end position="160"/>
    </location>
</feature>
<dbReference type="Proteomes" id="UP001444071">
    <property type="component" value="Unassembled WGS sequence"/>
</dbReference>
<evidence type="ECO:0000313" key="8">
    <source>
        <dbReference type="EMBL" id="MEQ2258980.1"/>
    </source>
</evidence>
<proteinExistence type="predicted"/>
<evidence type="ECO:0000256" key="3">
    <source>
        <dbReference type="ARBA" id="ARBA00023054"/>
    </source>
</evidence>
<gene>
    <name evidence="8" type="ORF">XENORESO_005173</name>
</gene>
<sequence length="228" mass="25138">MSGELVFTPANSALPSHKAEESRHYENISDGSRASPGSQTPQLQPLQQIQPQPLCRALCDFSPEEMNVEDSKYYLSFLKGDILTTLRRVDEHWIEAKLGGKVGICPRQFMEPNPAAAKLLKGKSRSGSDSAEPHHQYRSGGKNKAADASSRSAHYGVPQVQAKTPVISALRKQPAVSSNISFQPPTNISSSISFKPPSAPRSHSYPRRVNSRRMSRRSDSHRHLLQVS</sequence>
<dbReference type="InterPro" id="IPR050384">
    <property type="entry name" value="Endophilin_SH3RF"/>
</dbReference>
<evidence type="ECO:0000256" key="4">
    <source>
        <dbReference type="ARBA" id="ARBA00023136"/>
    </source>
</evidence>
<evidence type="ECO:0000256" key="5">
    <source>
        <dbReference type="PROSITE-ProRule" id="PRU00192"/>
    </source>
</evidence>
<evidence type="ECO:0000259" key="7">
    <source>
        <dbReference type="PROSITE" id="PS50002"/>
    </source>
</evidence>
<dbReference type="PANTHER" id="PTHR14167">
    <property type="entry name" value="SH3 DOMAIN-CONTAINING"/>
    <property type="match status" value="1"/>
</dbReference>
<evidence type="ECO:0000256" key="1">
    <source>
        <dbReference type="ARBA" id="ARBA00004170"/>
    </source>
</evidence>
<keyword evidence="9" id="KW-1185">Reference proteome</keyword>
<dbReference type="EMBL" id="JAHRIM010001927">
    <property type="protein sequence ID" value="MEQ2258980.1"/>
    <property type="molecule type" value="Genomic_DNA"/>
</dbReference>
<dbReference type="Pfam" id="PF07653">
    <property type="entry name" value="SH3_2"/>
    <property type="match status" value="1"/>
</dbReference>
<feature type="compositionally biased region" description="Polar residues" evidence="6">
    <location>
        <begin position="178"/>
        <end position="193"/>
    </location>
</feature>
<dbReference type="SUPFAM" id="SSF50044">
    <property type="entry name" value="SH3-domain"/>
    <property type="match status" value="1"/>
</dbReference>
<feature type="domain" description="SH3" evidence="7">
    <location>
        <begin position="50"/>
        <end position="115"/>
    </location>
</feature>
<evidence type="ECO:0000256" key="6">
    <source>
        <dbReference type="SAM" id="MobiDB-lite"/>
    </source>
</evidence>
<comment type="caution">
    <text evidence="8">The sequence shown here is derived from an EMBL/GenBank/DDBJ whole genome shotgun (WGS) entry which is preliminary data.</text>
</comment>
<accession>A0ABV0VPG1</accession>
<evidence type="ECO:0000313" key="9">
    <source>
        <dbReference type="Proteomes" id="UP001444071"/>
    </source>
</evidence>
<organism evidence="8 9">
    <name type="scientific">Xenotaenia resolanae</name>
    <dbReference type="NCBI Taxonomy" id="208358"/>
    <lineage>
        <taxon>Eukaryota</taxon>
        <taxon>Metazoa</taxon>
        <taxon>Chordata</taxon>
        <taxon>Craniata</taxon>
        <taxon>Vertebrata</taxon>
        <taxon>Euteleostomi</taxon>
        <taxon>Actinopterygii</taxon>
        <taxon>Neopterygii</taxon>
        <taxon>Teleostei</taxon>
        <taxon>Neoteleostei</taxon>
        <taxon>Acanthomorphata</taxon>
        <taxon>Ovalentaria</taxon>
        <taxon>Atherinomorphae</taxon>
        <taxon>Cyprinodontiformes</taxon>
        <taxon>Goodeidae</taxon>
        <taxon>Xenotaenia</taxon>
    </lineage>
</organism>
<dbReference type="Gene3D" id="2.30.30.40">
    <property type="entry name" value="SH3 Domains"/>
    <property type="match status" value="1"/>
</dbReference>
<keyword evidence="2 5" id="KW-0728">SH3 domain</keyword>
<feature type="region of interest" description="Disordered" evidence="6">
    <location>
        <begin position="1"/>
        <end position="44"/>
    </location>
</feature>
<feature type="region of interest" description="Disordered" evidence="6">
    <location>
        <begin position="178"/>
        <end position="228"/>
    </location>
</feature>
<feature type="compositionally biased region" description="Polar residues" evidence="6">
    <location>
        <begin position="29"/>
        <end position="38"/>
    </location>
</feature>
<keyword evidence="4" id="KW-0472">Membrane</keyword>
<dbReference type="PROSITE" id="PS50002">
    <property type="entry name" value="SH3"/>
    <property type="match status" value="1"/>
</dbReference>
<dbReference type="PANTHER" id="PTHR14167:SF81">
    <property type="entry name" value="ENDOPHILIN-A"/>
    <property type="match status" value="1"/>
</dbReference>
<keyword evidence="3" id="KW-0175">Coiled coil</keyword>
<dbReference type="SMART" id="SM00326">
    <property type="entry name" value="SH3"/>
    <property type="match status" value="1"/>
</dbReference>
<feature type="compositionally biased region" description="Basic and acidic residues" evidence="6">
    <location>
        <begin position="17"/>
        <end position="27"/>
    </location>
</feature>
<feature type="compositionally biased region" description="Basic residues" evidence="6">
    <location>
        <begin position="204"/>
        <end position="215"/>
    </location>
</feature>
<comment type="subcellular location">
    <subcellularLocation>
        <location evidence="1">Membrane</location>
        <topology evidence="1">Peripheral membrane protein</topology>
    </subcellularLocation>
</comment>
<reference evidence="8 9" key="1">
    <citation type="submission" date="2021-06" db="EMBL/GenBank/DDBJ databases">
        <authorList>
            <person name="Palmer J.M."/>
        </authorList>
    </citation>
    <scope>NUCLEOTIDE SEQUENCE [LARGE SCALE GENOMIC DNA]</scope>
    <source>
        <strain evidence="8 9">XR_2019</strain>
        <tissue evidence="8">Muscle</tissue>
    </source>
</reference>
<dbReference type="InterPro" id="IPR001452">
    <property type="entry name" value="SH3_domain"/>
</dbReference>
<evidence type="ECO:0000256" key="2">
    <source>
        <dbReference type="ARBA" id="ARBA00022443"/>
    </source>
</evidence>